<evidence type="ECO:0000259" key="1">
    <source>
        <dbReference type="Pfam" id="PF02698"/>
    </source>
</evidence>
<keyword evidence="3" id="KW-1185">Reference proteome</keyword>
<dbReference type="InterPro" id="IPR003848">
    <property type="entry name" value="DUF218"/>
</dbReference>
<dbReference type="EMBL" id="JBHRTN010000004">
    <property type="protein sequence ID" value="MFC3124001.1"/>
    <property type="molecule type" value="Genomic_DNA"/>
</dbReference>
<organism evidence="2 3">
    <name type="scientific">Teichococcus globiformis</name>
    <dbReference type="NCBI Taxonomy" id="2307229"/>
    <lineage>
        <taxon>Bacteria</taxon>
        <taxon>Pseudomonadati</taxon>
        <taxon>Pseudomonadota</taxon>
        <taxon>Alphaproteobacteria</taxon>
        <taxon>Acetobacterales</taxon>
        <taxon>Roseomonadaceae</taxon>
        <taxon>Roseomonas</taxon>
    </lineage>
</organism>
<evidence type="ECO:0000313" key="3">
    <source>
        <dbReference type="Proteomes" id="UP001595593"/>
    </source>
</evidence>
<name>A0ABV7FZZ2_9PROT</name>
<gene>
    <name evidence="2" type="ORF">ACFOD4_02915</name>
</gene>
<dbReference type="RefSeq" id="WP_379593623.1">
    <property type="nucleotide sequence ID" value="NZ_JBHRTN010000004.1"/>
</dbReference>
<dbReference type="CDD" id="cd06259">
    <property type="entry name" value="YdcF-like"/>
    <property type="match status" value="1"/>
</dbReference>
<proteinExistence type="predicted"/>
<dbReference type="Proteomes" id="UP001595593">
    <property type="component" value="Unassembled WGS sequence"/>
</dbReference>
<reference evidence="3" key="1">
    <citation type="journal article" date="2019" name="Int. J. Syst. Evol. Microbiol.">
        <title>The Global Catalogue of Microorganisms (GCM) 10K type strain sequencing project: providing services to taxonomists for standard genome sequencing and annotation.</title>
        <authorList>
            <consortium name="The Broad Institute Genomics Platform"/>
            <consortium name="The Broad Institute Genome Sequencing Center for Infectious Disease"/>
            <person name="Wu L."/>
            <person name="Ma J."/>
        </authorList>
    </citation>
    <scope>NUCLEOTIDE SEQUENCE [LARGE SCALE GENOMIC DNA]</scope>
    <source>
        <strain evidence="3">KCTC 52094</strain>
    </source>
</reference>
<accession>A0ABV7FZZ2</accession>
<evidence type="ECO:0000313" key="2">
    <source>
        <dbReference type="EMBL" id="MFC3124001.1"/>
    </source>
</evidence>
<dbReference type="Pfam" id="PF02698">
    <property type="entry name" value="DUF218"/>
    <property type="match status" value="1"/>
</dbReference>
<sequence length="178" mass="18514">MPTLALLGGFAFFAGAARQVPEAPLRPTDGIAVLTGGPQRVGTGLVLLAEGRARWLMISGVGQSAMLEDLSRNAGLPTDLLLASGLDRQVTLGRAATSTRGNGEEIAAWTAEHGIGSLRVVTAAFHMPRALMELRRVLPGVELIAHPVQTAGPRPALLVREYAKLIGAALGLSALKPD</sequence>
<feature type="domain" description="DUF218" evidence="1">
    <location>
        <begin position="29"/>
        <end position="163"/>
    </location>
</feature>
<protein>
    <submittedName>
        <fullName evidence="2">YdcF family protein</fullName>
    </submittedName>
</protein>
<comment type="caution">
    <text evidence="2">The sequence shown here is derived from an EMBL/GenBank/DDBJ whole genome shotgun (WGS) entry which is preliminary data.</text>
</comment>